<organism evidence="3 4">
    <name type="scientific">Rugamonas fusca</name>
    <dbReference type="NCBI Taxonomy" id="2758568"/>
    <lineage>
        <taxon>Bacteria</taxon>
        <taxon>Pseudomonadati</taxon>
        <taxon>Pseudomonadota</taxon>
        <taxon>Betaproteobacteria</taxon>
        <taxon>Burkholderiales</taxon>
        <taxon>Oxalobacteraceae</taxon>
        <taxon>Telluria group</taxon>
        <taxon>Rugamonas</taxon>
    </lineage>
</organism>
<evidence type="ECO:0000313" key="4">
    <source>
        <dbReference type="Proteomes" id="UP000566711"/>
    </source>
</evidence>
<accession>A0A7W2EE08</accession>
<proteinExistence type="predicted"/>
<dbReference type="InterPro" id="IPR050811">
    <property type="entry name" value="Phosphate_ABC_transporter"/>
</dbReference>
<keyword evidence="1" id="KW-0732">Signal</keyword>
<protein>
    <submittedName>
        <fullName evidence="3">Phosphate ABC transporter substrate-binding protein</fullName>
    </submittedName>
</protein>
<evidence type="ECO:0000259" key="2">
    <source>
        <dbReference type="Pfam" id="PF12849"/>
    </source>
</evidence>
<sequence length="260" mass="27296">MILCGGLGMARASEARLVLTGSSTVAPLALELAKRFEQRNPGVRIDVQAGGSSRGVADARSGTADIGMASRALNSDEQDMIAHQIATDGVAMIVHRANTVPALTDRQIIAIYTGKVANWKEVGGDNGRITVVNKAEGHSTLELFLHHFGLKNSAIKALVVIGDNEQGIKTVAGSPGAIGYVSVGTAEYDAAHGAAIRLLPMDGVPASVANVANGQFKFSRPLNLVTHGAPSGWAKRFIEFAQSEQVHDLVQAQFFVPLAH</sequence>
<dbReference type="PANTHER" id="PTHR30570">
    <property type="entry name" value="PERIPLASMIC PHOSPHATE BINDING COMPONENT OF PHOSPHATE ABC TRANSPORTER"/>
    <property type="match status" value="1"/>
</dbReference>
<dbReference type="Gene3D" id="3.40.190.10">
    <property type="entry name" value="Periplasmic binding protein-like II"/>
    <property type="match status" value="2"/>
</dbReference>
<name>A0A7W2EE08_9BURK</name>
<dbReference type="AlphaFoldDB" id="A0A7W2EE08"/>
<evidence type="ECO:0000313" key="3">
    <source>
        <dbReference type="EMBL" id="MBA5604193.1"/>
    </source>
</evidence>
<gene>
    <name evidence="3" type="ORF">H3H36_02295</name>
</gene>
<dbReference type="PANTHER" id="PTHR30570:SF1">
    <property type="entry name" value="PHOSPHATE-BINDING PROTEIN PSTS"/>
    <property type="match status" value="1"/>
</dbReference>
<dbReference type="Proteomes" id="UP000566711">
    <property type="component" value="Unassembled WGS sequence"/>
</dbReference>
<reference evidence="3 4" key="1">
    <citation type="submission" date="2020-07" db="EMBL/GenBank/DDBJ databases">
        <title>Novel species isolated from subtropical streams in China.</title>
        <authorList>
            <person name="Lu H."/>
        </authorList>
    </citation>
    <scope>NUCLEOTIDE SEQUENCE [LARGE SCALE GENOMIC DNA]</scope>
    <source>
        <strain evidence="3 4">FT3S</strain>
    </source>
</reference>
<evidence type="ECO:0000256" key="1">
    <source>
        <dbReference type="ARBA" id="ARBA00022729"/>
    </source>
</evidence>
<dbReference type="CDD" id="cd13653">
    <property type="entry name" value="PBP2_phosphate_like_1"/>
    <property type="match status" value="1"/>
</dbReference>
<dbReference type="InterPro" id="IPR024370">
    <property type="entry name" value="PBP_domain"/>
</dbReference>
<keyword evidence="4" id="KW-1185">Reference proteome</keyword>
<dbReference type="Pfam" id="PF12849">
    <property type="entry name" value="PBP_like_2"/>
    <property type="match status" value="1"/>
</dbReference>
<dbReference type="EMBL" id="JACEZS010000001">
    <property type="protein sequence ID" value="MBA5604193.1"/>
    <property type="molecule type" value="Genomic_DNA"/>
</dbReference>
<dbReference type="SUPFAM" id="SSF53850">
    <property type="entry name" value="Periplasmic binding protein-like II"/>
    <property type="match status" value="1"/>
</dbReference>
<feature type="domain" description="PBP" evidence="2">
    <location>
        <begin position="15"/>
        <end position="244"/>
    </location>
</feature>
<comment type="caution">
    <text evidence="3">The sequence shown here is derived from an EMBL/GenBank/DDBJ whole genome shotgun (WGS) entry which is preliminary data.</text>
</comment>